<feature type="transmembrane region" description="Helical" evidence="6">
    <location>
        <begin position="179"/>
        <end position="198"/>
    </location>
</feature>
<dbReference type="InterPro" id="IPR049326">
    <property type="entry name" value="Rhodopsin_dom_fungi"/>
</dbReference>
<dbReference type="Pfam" id="PF20684">
    <property type="entry name" value="Fung_rhodopsin"/>
    <property type="match status" value="1"/>
</dbReference>
<comment type="subcellular location">
    <subcellularLocation>
        <location evidence="1">Membrane</location>
        <topology evidence="1">Multi-pass membrane protein</topology>
    </subcellularLocation>
</comment>
<dbReference type="GO" id="GO:0016020">
    <property type="term" value="C:membrane"/>
    <property type="evidence" value="ECO:0007669"/>
    <property type="project" value="UniProtKB-SubCell"/>
</dbReference>
<dbReference type="OrthoDB" id="5278984at2759"/>
<proteinExistence type="inferred from homology"/>
<feature type="transmembrane region" description="Helical" evidence="6">
    <location>
        <begin position="247"/>
        <end position="267"/>
    </location>
</feature>
<dbReference type="InterPro" id="IPR052337">
    <property type="entry name" value="SAT4-like"/>
</dbReference>
<evidence type="ECO:0000313" key="8">
    <source>
        <dbReference type="EMBL" id="CAI6287944.1"/>
    </source>
</evidence>
<name>A0A9W4U6K6_9PLEO</name>
<evidence type="ECO:0000256" key="4">
    <source>
        <dbReference type="ARBA" id="ARBA00023136"/>
    </source>
</evidence>
<evidence type="ECO:0000256" key="5">
    <source>
        <dbReference type="ARBA" id="ARBA00038359"/>
    </source>
</evidence>
<feature type="transmembrane region" description="Helical" evidence="6">
    <location>
        <begin position="50"/>
        <end position="71"/>
    </location>
</feature>
<protein>
    <recommendedName>
        <fullName evidence="7">Rhodopsin domain-containing protein</fullName>
    </recommendedName>
</protein>
<evidence type="ECO:0000256" key="6">
    <source>
        <dbReference type="SAM" id="Phobius"/>
    </source>
</evidence>
<feature type="transmembrane region" description="Helical" evidence="6">
    <location>
        <begin position="16"/>
        <end position="38"/>
    </location>
</feature>
<organism evidence="8 9">
    <name type="scientific">Periconia digitata</name>
    <dbReference type="NCBI Taxonomy" id="1303443"/>
    <lineage>
        <taxon>Eukaryota</taxon>
        <taxon>Fungi</taxon>
        <taxon>Dikarya</taxon>
        <taxon>Ascomycota</taxon>
        <taxon>Pezizomycotina</taxon>
        <taxon>Dothideomycetes</taxon>
        <taxon>Pleosporomycetidae</taxon>
        <taxon>Pleosporales</taxon>
        <taxon>Massarineae</taxon>
        <taxon>Periconiaceae</taxon>
        <taxon>Periconia</taxon>
    </lineage>
</organism>
<keyword evidence="4 6" id="KW-0472">Membrane</keyword>
<accession>A0A9W4U6K6</accession>
<dbReference type="PANTHER" id="PTHR33048:SF47">
    <property type="entry name" value="INTEGRAL MEMBRANE PROTEIN-RELATED"/>
    <property type="match status" value="1"/>
</dbReference>
<evidence type="ECO:0000259" key="7">
    <source>
        <dbReference type="Pfam" id="PF20684"/>
    </source>
</evidence>
<gene>
    <name evidence="8" type="ORF">PDIGIT_LOCUS2372</name>
</gene>
<reference evidence="8" key="1">
    <citation type="submission" date="2023-01" db="EMBL/GenBank/DDBJ databases">
        <authorList>
            <person name="Van Ghelder C."/>
            <person name="Rancurel C."/>
        </authorList>
    </citation>
    <scope>NUCLEOTIDE SEQUENCE</scope>
    <source>
        <strain evidence="8">CNCM I-4278</strain>
    </source>
</reference>
<keyword evidence="2 6" id="KW-0812">Transmembrane</keyword>
<feature type="transmembrane region" description="Helical" evidence="6">
    <location>
        <begin position="91"/>
        <end position="117"/>
    </location>
</feature>
<evidence type="ECO:0000256" key="2">
    <source>
        <dbReference type="ARBA" id="ARBA00022692"/>
    </source>
</evidence>
<dbReference type="AlphaFoldDB" id="A0A9W4U6K6"/>
<comment type="caution">
    <text evidence="8">The sequence shown here is derived from an EMBL/GenBank/DDBJ whole genome shotgun (WGS) entry which is preliminary data.</text>
</comment>
<feature type="transmembrane region" description="Helical" evidence="6">
    <location>
        <begin position="210"/>
        <end position="235"/>
    </location>
</feature>
<sequence length="365" mass="40956">MAPPKMYDLHADRGPILYASVWSVALVAILTLVGRFASRKMKGQRWLADDWAALVALILALGCCICATLSVKYGIGRHWDAIKDGFSPVPFWKLLFAFNQIYVMTGPVNKVAMLLMYRRIFITPFFRNVVTWGLWINLAWWIAMCVSGILTCIPVQAYWYTDTPGKKCFDLLPYDLGYAVVNISLDVFILVLPIREIWKLQLNRSQKIALSLMFLIGAFACVTALIRLLSAILYLSDPDFTWVYLDALIWTAVEPLVAVICICLPMLRPILSSILPRQFRLTSNSKTGQSSTSKQQNTLVTIGSHTKSRRINKLGMGYTEFDEAEEGSQKGLNTGGQDLTFAEDHPGYANGIVVRQSIELSHYPA</sequence>
<comment type="similarity">
    <text evidence="5">Belongs to the SAT4 family.</text>
</comment>
<keyword evidence="3 6" id="KW-1133">Transmembrane helix</keyword>
<evidence type="ECO:0000256" key="3">
    <source>
        <dbReference type="ARBA" id="ARBA00022989"/>
    </source>
</evidence>
<feature type="domain" description="Rhodopsin" evidence="7">
    <location>
        <begin position="35"/>
        <end position="272"/>
    </location>
</feature>
<evidence type="ECO:0000256" key="1">
    <source>
        <dbReference type="ARBA" id="ARBA00004141"/>
    </source>
</evidence>
<dbReference type="EMBL" id="CAOQHR010000001">
    <property type="protein sequence ID" value="CAI6287944.1"/>
    <property type="molecule type" value="Genomic_DNA"/>
</dbReference>
<dbReference type="PANTHER" id="PTHR33048">
    <property type="entry name" value="PTH11-LIKE INTEGRAL MEMBRANE PROTEIN (AFU_ORTHOLOGUE AFUA_5G11245)"/>
    <property type="match status" value="1"/>
</dbReference>
<keyword evidence="9" id="KW-1185">Reference proteome</keyword>
<feature type="transmembrane region" description="Helical" evidence="6">
    <location>
        <begin position="138"/>
        <end position="159"/>
    </location>
</feature>
<evidence type="ECO:0000313" key="9">
    <source>
        <dbReference type="Proteomes" id="UP001152607"/>
    </source>
</evidence>
<dbReference type="Proteomes" id="UP001152607">
    <property type="component" value="Unassembled WGS sequence"/>
</dbReference>